<reference evidence="21" key="1">
    <citation type="submission" date="2025-08" db="UniProtKB">
        <authorList>
            <consortium name="Ensembl"/>
        </authorList>
    </citation>
    <scope>IDENTIFICATION</scope>
</reference>
<evidence type="ECO:0000256" key="16">
    <source>
        <dbReference type="ARBA" id="ARBA00045310"/>
    </source>
</evidence>
<keyword evidence="14" id="KW-0206">Cytoskeleton</keyword>
<evidence type="ECO:0000259" key="19">
    <source>
        <dbReference type="Pfam" id="PF03528"/>
    </source>
</evidence>
<dbReference type="GO" id="GO:0008083">
    <property type="term" value="F:growth factor activity"/>
    <property type="evidence" value="ECO:0007669"/>
    <property type="project" value="InterPro"/>
</dbReference>
<dbReference type="Pfam" id="PF09311">
    <property type="entry name" value="Rab5-bind"/>
    <property type="match status" value="1"/>
</dbReference>
<evidence type="ECO:0000256" key="3">
    <source>
        <dbReference type="ARBA" id="ARBA00004412"/>
    </source>
</evidence>
<keyword evidence="11" id="KW-0970">Cilium biogenesis/degradation</keyword>
<evidence type="ECO:0000256" key="7">
    <source>
        <dbReference type="ARBA" id="ARBA00022490"/>
    </source>
</evidence>
<protein>
    <recommendedName>
        <fullName evidence="5">Rab GTPase-binding effector protein 2</fullName>
    </recommendedName>
</protein>
<feature type="region of interest" description="Disordered" evidence="18">
    <location>
        <begin position="75"/>
        <end position="121"/>
    </location>
</feature>
<evidence type="ECO:0000256" key="5">
    <source>
        <dbReference type="ARBA" id="ARBA00019765"/>
    </source>
</evidence>
<evidence type="ECO:0000256" key="11">
    <source>
        <dbReference type="ARBA" id="ARBA00022794"/>
    </source>
</evidence>
<evidence type="ECO:0000256" key="14">
    <source>
        <dbReference type="ARBA" id="ARBA00023212"/>
    </source>
</evidence>
<dbReference type="SUPFAM" id="SSF103652">
    <property type="entry name" value="G protein-binding domain"/>
    <property type="match status" value="2"/>
</dbReference>
<dbReference type="Gene3D" id="1.20.5.340">
    <property type="match status" value="1"/>
</dbReference>
<dbReference type="GO" id="GO:0015031">
    <property type="term" value="P:protein transport"/>
    <property type="evidence" value="ECO:0007669"/>
    <property type="project" value="UniProtKB-KW"/>
</dbReference>
<dbReference type="GO" id="GO:0006897">
    <property type="term" value="P:endocytosis"/>
    <property type="evidence" value="ECO:0007669"/>
    <property type="project" value="UniProtKB-KW"/>
</dbReference>
<evidence type="ECO:0000313" key="22">
    <source>
        <dbReference type="Proteomes" id="UP000261520"/>
    </source>
</evidence>
<dbReference type="InterPro" id="IPR018514">
    <property type="entry name" value="Rabaptin_CC"/>
</dbReference>
<evidence type="ECO:0000256" key="12">
    <source>
        <dbReference type="ARBA" id="ARBA00022927"/>
    </source>
</evidence>
<name>A0A3B4AV00_9GOBI</name>
<evidence type="ECO:0000256" key="9">
    <source>
        <dbReference type="ARBA" id="ARBA00022583"/>
    </source>
</evidence>
<dbReference type="InterPro" id="IPR003914">
    <property type="entry name" value="Rabaptin"/>
</dbReference>
<evidence type="ECO:0000256" key="10">
    <source>
        <dbReference type="ARBA" id="ARBA00022753"/>
    </source>
</evidence>
<keyword evidence="9" id="KW-0254">Endocytosis</keyword>
<dbReference type="GO" id="GO:0005769">
    <property type="term" value="C:early endosome"/>
    <property type="evidence" value="ECO:0007669"/>
    <property type="project" value="UniProtKB-SubCell"/>
</dbReference>
<feature type="region of interest" description="Disordered" evidence="18">
    <location>
        <begin position="144"/>
        <end position="163"/>
    </location>
</feature>
<dbReference type="Ensembl" id="ENSPMGT00000021760.1">
    <property type="protein sequence ID" value="ENSPMGP00000020424.1"/>
    <property type="gene ID" value="ENSPMGG00000016514.1"/>
</dbReference>
<organism evidence="21 22">
    <name type="scientific">Periophthalmus magnuspinnatus</name>
    <dbReference type="NCBI Taxonomy" id="409849"/>
    <lineage>
        <taxon>Eukaryota</taxon>
        <taxon>Metazoa</taxon>
        <taxon>Chordata</taxon>
        <taxon>Craniata</taxon>
        <taxon>Vertebrata</taxon>
        <taxon>Euteleostomi</taxon>
        <taxon>Actinopterygii</taxon>
        <taxon>Neopterygii</taxon>
        <taxon>Teleostei</taxon>
        <taxon>Neoteleostei</taxon>
        <taxon>Acanthomorphata</taxon>
        <taxon>Gobiaria</taxon>
        <taxon>Gobiiformes</taxon>
        <taxon>Gobioidei</taxon>
        <taxon>Gobiidae</taxon>
        <taxon>Oxudercinae</taxon>
        <taxon>Periophthalmus</taxon>
    </lineage>
</organism>
<evidence type="ECO:0000256" key="8">
    <source>
        <dbReference type="ARBA" id="ARBA00022553"/>
    </source>
</evidence>
<keyword evidence="10" id="KW-0967">Endosome</keyword>
<feature type="coiled-coil region" evidence="17">
    <location>
        <begin position="197"/>
        <end position="224"/>
    </location>
</feature>
<feature type="coiled-coil region" evidence="17">
    <location>
        <begin position="36"/>
        <end position="74"/>
    </location>
</feature>
<keyword evidence="22" id="KW-1185">Reference proteome</keyword>
<dbReference type="InterPro" id="IPR015390">
    <property type="entry name" value="Rabaptin_Rab5-bd_dom"/>
</dbReference>
<reference evidence="21" key="2">
    <citation type="submission" date="2025-09" db="UniProtKB">
        <authorList>
            <consortium name="Ensembl"/>
        </authorList>
    </citation>
    <scope>IDENTIFICATION</scope>
</reference>
<feature type="domain" description="Rabaptin GTPase-Rab5 binding" evidence="20">
    <location>
        <begin position="298"/>
        <end position="421"/>
    </location>
</feature>
<dbReference type="GO" id="GO:0005813">
    <property type="term" value="C:centrosome"/>
    <property type="evidence" value="ECO:0007669"/>
    <property type="project" value="UniProtKB-SubCell"/>
</dbReference>
<evidence type="ECO:0000256" key="18">
    <source>
        <dbReference type="SAM" id="MobiDB-lite"/>
    </source>
</evidence>
<accession>A0A3B4AV00</accession>
<keyword evidence="15" id="KW-0966">Cell projection</keyword>
<feature type="domain" description="Rabaptin coiled-coil" evidence="19">
    <location>
        <begin position="7"/>
        <end position="68"/>
    </location>
</feature>
<evidence type="ECO:0000313" key="21">
    <source>
        <dbReference type="Ensembl" id="ENSPMGP00000020424.1"/>
    </source>
</evidence>
<evidence type="ECO:0000256" key="6">
    <source>
        <dbReference type="ARBA" id="ARBA00022448"/>
    </source>
</evidence>
<evidence type="ECO:0000259" key="20">
    <source>
        <dbReference type="Pfam" id="PF09311"/>
    </source>
</evidence>
<evidence type="ECO:0000256" key="1">
    <source>
        <dbReference type="ARBA" id="ARBA00004120"/>
    </source>
</evidence>
<evidence type="ECO:0000256" key="2">
    <source>
        <dbReference type="ARBA" id="ARBA00004300"/>
    </source>
</evidence>
<keyword evidence="12" id="KW-0653">Protein transport</keyword>
<dbReference type="PANTHER" id="PTHR31179:SF6">
    <property type="entry name" value="RAB GTPASE-BINDING EFFECTOR PROTEIN 2"/>
    <property type="match status" value="1"/>
</dbReference>
<comment type="similarity">
    <text evidence="4">Belongs to the rabaptin family.</text>
</comment>
<evidence type="ECO:0000256" key="17">
    <source>
        <dbReference type="SAM" id="Coils"/>
    </source>
</evidence>
<keyword evidence="6" id="KW-0813">Transport</keyword>
<proteinExistence type="inferred from homology"/>
<evidence type="ECO:0000256" key="4">
    <source>
        <dbReference type="ARBA" id="ARBA00006603"/>
    </source>
</evidence>
<dbReference type="Pfam" id="PF03528">
    <property type="entry name" value="Rabaptin"/>
    <property type="match status" value="1"/>
</dbReference>
<dbReference type="GO" id="GO:0030030">
    <property type="term" value="P:cell projection organization"/>
    <property type="evidence" value="ECO:0007669"/>
    <property type="project" value="UniProtKB-KW"/>
</dbReference>
<dbReference type="AlphaFoldDB" id="A0A3B4AV00"/>
<keyword evidence="8" id="KW-0597">Phosphoprotein</keyword>
<dbReference type="Proteomes" id="UP000261520">
    <property type="component" value="Unplaced"/>
</dbReference>
<comment type="function">
    <text evidence="16">Plays a role in membrane trafficking and in homotypic early endosome fusion. Participates in arteriogenesis by regulating vascular endothelial growth factor receptor 2/VEGFR2 cell surface expression and endosomal trafficking. By interacting with SDCCAG8, localizes to centrosomes and plays a critical role in ciliogenesis.</text>
</comment>
<keyword evidence="13 17" id="KW-0175">Coiled coil</keyword>
<evidence type="ECO:0000256" key="13">
    <source>
        <dbReference type="ARBA" id="ARBA00023054"/>
    </source>
</evidence>
<evidence type="ECO:0000256" key="15">
    <source>
        <dbReference type="ARBA" id="ARBA00023273"/>
    </source>
</evidence>
<dbReference type="GO" id="GO:0005096">
    <property type="term" value="F:GTPase activator activity"/>
    <property type="evidence" value="ECO:0007669"/>
    <property type="project" value="InterPro"/>
</dbReference>
<keyword evidence="7" id="KW-0963">Cytoplasm</keyword>
<dbReference type="PANTHER" id="PTHR31179">
    <property type="entry name" value="RAB GTPASE-BINDING EFFECTOR PROTEIN"/>
    <property type="match status" value="1"/>
</dbReference>
<comment type="subcellular location">
    <subcellularLocation>
        <location evidence="1">Cytoplasm</location>
        <location evidence="1">Cytoskeleton</location>
        <location evidence="1">Cilium basal body</location>
    </subcellularLocation>
    <subcellularLocation>
        <location evidence="2">Cytoplasm</location>
        <location evidence="2">Cytoskeleton</location>
        <location evidence="2">Microtubule organizing center</location>
        <location evidence="2">Centrosome</location>
    </subcellularLocation>
    <subcellularLocation>
        <location evidence="3">Early endosome</location>
    </subcellularLocation>
</comment>
<sequence>REPSRSFVNLRAQLEECRAQVEHWQGVATICELSKQEELAELQKQCDQEMQSLQEALRETAAQYEARIAFLQSQQSDSQRACGHSLVSKKDPESPASTNKPRSDSDLQGTPERAGLAQDSEEGALVCTDSFFSLRNCDSASLSSFSMDTPSLPRKPNAQDDTDSLVSTGTLVPEAIYLPPAGHRLVSHSDWESLHAQVNLRAEVSRLESEKENLEKELDTQTNQTHKQVSKLQSQVKTSEALLKDLHKSFSQSQNAVQSRLAELSLSQKRMHSELSRLRGEEVEEEDRHLFVLQGAHCEERLRIEIVNLKELLDARTEENVQFSSLKTETERIQALKDQLQADLLVCRNELGALRVALSHVQSTNKSLTADKTSLQQQCLELRSQVISLRSQVDTSQTVQRDFVQLSQSLQVKLELIRQAETLEQVRGIVEDAMSEDLATPTEAT</sequence>
<dbReference type="Gene3D" id="1.20.5.730">
    <property type="entry name" value="Single helix bin"/>
    <property type="match status" value="1"/>
</dbReference>